<proteinExistence type="predicted"/>
<comment type="caution">
    <text evidence="1">The sequence shown here is derived from an EMBL/GenBank/DDBJ whole genome shotgun (WGS) entry which is preliminary data.</text>
</comment>
<keyword evidence="2" id="KW-1185">Reference proteome</keyword>
<protein>
    <submittedName>
        <fullName evidence="1">Uncharacterized protein</fullName>
    </submittedName>
</protein>
<gene>
    <name evidence="1" type="ORF">CBR_g22232</name>
</gene>
<accession>A0A388L2D1</accession>
<dbReference type="OrthoDB" id="6142688at2759"/>
<organism evidence="1 2">
    <name type="scientific">Chara braunii</name>
    <name type="common">Braun's stonewort</name>
    <dbReference type="NCBI Taxonomy" id="69332"/>
    <lineage>
        <taxon>Eukaryota</taxon>
        <taxon>Viridiplantae</taxon>
        <taxon>Streptophyta</taxon>
        <taxon>Charophyceae</taxon>
        <taxon>Charales</taxon>
        <taxon>Characeae</taxon>
        <taxon>Chara</taxon>
    </lineage>
</organism>
<evidence type="ECO:0000313" key="1">
    <source>
        <dbReference type="EMBL" id="GBG76484.1"/>
    </source>
</evidence>
<reference evidence="1 2" key="1">
    <citation type="journal article" date="2018" name="Cell">
        <title>The Chara Genome: Secondary Complexity and Implications for Plant Terrestrialization.</title>
        <authorList>
            <person name="Nishiyama T."/>
            <person name="Sakayama H."/>
            <person name="Vries J.D."/>
            <person name="Buschmann H."/>
            <person name="Saint-Marcoux D."/>
            <person name="Ullrich K.K."/>
            <person name="Haas F.B."/>
            <person name="Vanderstraeten L."/>
            <person name="Becker D."/>
            <person name="Lang D."/>
            <person name="Vosolsobe S."/>
            <person name="Rombauts S."/>
            <person name="Wilhelmsson P.K.I."/>
            <person name="Janitza P."/>
            <person name="Kern R."/>
            <person name="Heyl A."/>
            <person name="Rumpler F."/>
            <person name="Villalobos L.I.A.C."/>
            <person name="Clay J.M."/>
            <person name="Skokan R."/>
            <person name="Toyoda A."/>
            <person name="Suzuki Y."/>
            <person name="Kagoshima H."/>
            <person name="Schijlen E."/>
            <person name="Tajeshwar N."/>
            <person name="Catarino B."/>
            <person name="Hetherington A.J."/>
            <person name="Saltykova A."/>
            <person name="Bonnot C."/>
            <person name="Breuninger H."/>
            <person name="Symeonidi A."/>
            <person name="Radhakrishnan G.V."/>
            <person name="Van Nieuwerburgh F."/>
            <person name="Deforce D."/>
            <person name="Chang C."/>
            <person name="Karol K.G."/>
            <person name="Hedrich R."/>
            <person name="Ulvskov P."/>
            <person name="Glockner G."/>
            <person name="Delwiche C.F."/>
            <person name="Petrasek J."/>
            <person name="Van de Peer Y."/>
            <person name="Friml J."/>
            <person name="Beilby M."/>
            <person name="Dolan L."/>
            <person name="Kohara Y."/>
            <person name="Sugano S."/>
            <person name="Fujiyama A."/>
            <person name="Delaux P.-M."/>
            <person name="Quint M."/>
            <person name="TheiBen G."/>
            <person name="Hagemann M."/>
            <person name="Harholt J."/>
            <person name="Dunand C."/>
            <person name="Zachgo S."/>
            <person name="Langdale J."/>
            <person name="Maumus F."/>
            <person name="Straeten D.V.D."/>
            <person name="Gould S.B."/>
            <person name="Rensing S.A."/>
        </authorList>
    </citation>
    <scope>NUCLEOTIDE SEQUENCE [LARGE SCALE GENOMIC DNA]</scope>
    <source>
        <strain evidence="1 2">S276</strain>
    </source>
</reference>
<name>A0A388L2D1_CHABU</name>
<dbReference type="Gramene" id="GBG76484">
    <property type="protein sequence ID" value="GBG76484"/>
    <property type="gene ID" value="CBR_g22232"/>
</dbReference>
<sequence length="724" mass="82514">METFNHIAPISVRALQFLGNVTDAQVKECRAQDLKFPPMRALDPDKCGETSSEMWQKAIKQQEKLDLRNLRKIWSVGRPYLKCKCKKERNKDYGDTPLWFDHVLWYLLAHPEILFLDMSSIKIRTSMLIHYLRTTWRDGVLAAISFHFLRDLMMGYVKELEGDATLTAETILKEDRLWNYPIPATLARIMLPTRGPSSSINAPGHVTTLPTGRRSWEKQKSECDGFLHLRYTSRITEPLPIKRLLNEVLARLVGDETATWLESTRIGWTYNGSIASWRCRPTEVFCDFNVAQWMEAYDPRQCPCRSRRYADMQSNSSIELLQNEGCTHVITLDSSMTDNPLLQGIINSGLSHIPCIALDVDEAEGEVDNFLDKLFATGELSAIPALPIAPATLLYLMMVFKAHKGTFRWIMNTANTVVSPAADLCACLLRFLLPLVQTFCQERSLEVEEQYGVRPNLWWAIAVVGEFCANLPEKVFSVFTADITRCFETIPIDNSEDSLPAAVRFYVQSAMRVRRERSSSHAIGVKVGVNGNLWPSWVDGDQPEGMGSIMFREEDICWLTKWCIANNVLRMGDYVWGQVKGIPMGLACSPIWCDIYFFKYEYHAMMRSADTGNVHLISCFADTFMYIDDLGSISNAIIRDFVRKKQDREASDPCWIYPDEYIEIKENTEVTVDRCGCRANFLSMTIMVTSPVTGSYTTSKHDRCAGLGFTPCRFMKYKSNKSAK</sequence>
<dbReference type="Proteomes" id="UP000265515">
    <property type="component" value="Unassembled WGS sequence"/>
</dbReference>
<evidence type="ECO:0000313" key="2">
    <source>
        <dbReference type="Proteomes" id="UP000265515"/>
    </source>
</evidence>
<dbReference type="AlphaFoldDB" id="A0A388L2D1"/>
<dbReference type="EMBL" id="BFEA01000245">
    <property type="protein sequence ID" value="GBG76484.1"/>
    <property type="molecule type" value="Genomic_DNA"/>
</dbReference>